<dbReference type="EMBL" id="CM026431">
    <property type="protein sequence ID" value="KAG0559667.1"/>
    <property type="molecule type" value="Genomic_DNA"/>
</dbReference>
<dbReference type="Proteomes" id="UP000822688">
    <property type="component" value="Chromosome 10"/>
</dbReference>
<dbReference type="AlphaFoldDB" id="A0A8T0GM65"/>
<proteinExistence type="predicted"/>
<evidence type="ECO:0000313" key="1">
    <source>
        <dbReference type="EMBL" id="KAG0559667.1"/>
    </source>
</evidence>
<name>A0A8T0GM65_CERPU</name>
<protein>
    <submittedName>
        <fullName evidence="1">Uncharacterized protein</fullName>
    </submittedName>
</protein>
<evidence type="ECO:0000313" key="2">
    <source>
        <dbReference type="Proteomes" id="UP000822688"/>
    </source>
</evidence>
<reference evidence="1" key="1">
    <citation type="submission" date="2020-06" db="EMBL/GenBank/DDBJ databases">
        <title>WGS assembly of Ceratodon purpureus strain R40.</title>
        <authorList>
            <person name="Carey S.B."/>
            <person name="Jenkins J."/>
            <person name="Shu S."/>
            <person name="Lovell J.T."/>
            <person name="Sreedasyam A."/>
            <person name="Maumus F."/>
            <person name="Tiley G.P."/>
            <person name="Fernandez-Pozo N."/>
            <person name="Barry K."/>
            <person name="Chen C."/>
            <person name="Wang M."/>
            <person name="Lipzen A."/>
            <person name="Daum C."/>
            <person name="Saski C.A."/>
            <person name="Payton A.C."/>
            <person name="Mcbreen J.C."/>
            <person name="Conrad R.E."/>
            <person name="Kollar L.M."/>
            <person name="Olsson S."/>
            <person name="Huttunen S."/>
            <person name="Landis J.B."/>
            <person name="Wickett N.J."/>
            <person name="Johnson M.G."/>
            <person name="Rensing S.A."/>
            <person name="Grimwood J."/>
            <person name="Schmutz J."/>
            <person name="Mcdaniel S.F."/>
        </authorList>
    </citation>
    <scope>NUCLEOTIDE SEQUENCE</scope>
    <source>
        <strain evidence="1">R40</strain>
    </source>
</reference>
<keyword evidence="2" id="KW-1185">Reference proteome</keyword>
<sequence length="97" mass="11156">MHLEVPLRSMVMVGMHWKWPCLSTLQTLHPMLSPTYQIGCFNFHTRESTSSHHISEGGSFFVNQEMLGQSQAHWEHAGCLLRRGWSRTPVSKAVQQH</sequence>
<comment type="caution">
    <text evidence="1">The sequence shown here is derived from an EMBL/GenBank/DDBJ whole genome shotgun (WGS) entry which is preliminary data.</text>
</comment>
<accession>A0A8T0GM65</accession>
<gene>
    <name evidence="1" type="ORF">KC19_10G121900</name>
</gene>
<organism evidence="1 2">
    <name type="scientific">Ceratodon purpureus</name>
    <name type="common">Fire moss</name>
    <name type="synonym">Dicranum purpureum</name>
    <dbReference type="NCBI Taxonomy" id="3225"/>
    <lineage>
        <taxon>Eukaryota</taxon>
        <taxon>Viridiplantae</taxon>
        <taxon>Streptophyta</taxon>
        <taxon>Embryophyta</taxon>
        <taxon>Bryophyta</taxon>
        <taxon>Bryophytina</taxon>
        <taxon>Bryopsida</taxon>
        <taxon>Dicranidae</taxon>
        <taxon>Pseudoditrichales</taxon>
        <taxon>Ditrichaceae</taxon>
        <taxon>Ceratodon</taxon>
    </lineage>
</organism>